<evidence type="ECO:0000313" key="4">
    <source>
        <dbReference type="Proteomes" id="UP000291084"/>
    </source>
</evidence>
<keyword evidence="4" id="KW-1185">Reference proteome</keyword>
<protein>
    <submittedName>
        <fullName evidence="3">Uncharacterized protein</fullName>
    </submittedName>
</protein>
<dbReference type="Proteomes" id="UP000291084">
    <property type="component" value="Chromosome 4"/>
</dbReference>
<evidence type="ECO:0000313" key="2">
    <source>
        <dbReference type="EMBL" id="BAT85257.1"/>
    </source>
</evidence>
<evidence type="ECO:0000256" key="1">
    <source>
        <dbReference type="SAM" id="MobiDB-lite"/>
    </source>
</evidence>
<feature type="non-terminal residue" evidence="3">
    <location>
        <position position="1"/>
    </location>
</feature>
<dbReference type="EMBL" id="AP015037">
    <property type="protein sequence ID" value="BAT85258.1"/>
    <property type="molecule type" value="Genomic_DNA"/>
</dbReference>
<gene>
    <name evidence="3" type="primary">Vigan.04G278500</name>
    <name evidence="2" type="synonym">Vigan.04G278400</name>
    <name evidence="2" type="ORF">VIGAN_04278400</name>
    <name evidence="3" type="ORF">VIGAN_04278500</name>
</gene>
<feature type="region of interest" description="Disordered" evidence="1">
    <location>
        <begin position="65"/>
        <end position="92"/>
    </location>
</feature>
<proteinExistence type="predicted"/>
<reference evidence="3 4" key="1">
    <citation type="journal article" date="2015" name="Sci. Rep.">
        <title>The power of single molecule real-time sequencing technology in the de novo assembly of a eukaryotic genome.</title>
        <authorList>
            <person name="Sakai H."/>
            <person name="Naito K."/>
            <person name="Ogiso-Tanaka E."/>
            <person name="Takahashi Y."/>
            <person name="Iseki K."/>
            <person name="Muto C."/>
            <person name="Satou K."/>
            <person name="Teruya K."/>
            <person name="Shiroma A."/>
            <person name="Shimoji M."/>
            <person name="Hirano T."/>
            <person name="Itoh T."/>
            <person name="Kaga A."/>
            <person name="Tomooka N."/>
        </authorList>
    </citation>
    <scope>NUCLEOTIDE SEQUENCE [LARGE SCALE GENOMIC DNA]</scope>
    <source>
        <strain evidence="4">cv. Shumari</strain>
    </source>
</reference>
<evidence type="ECO:0000313" key="3">
    <source>
        <dbReference type="EMBL" id="BAT85258.1"/>
    </source>
</evidence>
<organism evidence="3 4">
    <name type="scientific">Vigna angularis var. angularis</name>
    <dbReference type="NCBI Taxonomy" id="157739"/>
    <lineage>
        <taxon>Eukaryota</taxon>
        <taxon>Viridiplantae</taxon>
        <taxon>Streptophyta</taxon>
        <taxon>Embryophyta</taxon>
        <taxon>Tracheophyta</taxon>
        <taxon>Spermatophyta</taxon>
        <taxon>Magnoliopsida</taxon>
        <taxon>eudicotyledons</taxon>
        <taxon>Gunneridae</taxon>
        <taxon>Pentapetalae</taxon>
        <taxon>rosids</taxon>
        <taxon>fabids</taxon>
        <taxon>Fabales</taxon>
        <taxon>Fabaceae</taxon>
        <taxon>Papilionoideae</taxon>
        <taxon>50 kb inversion clade</taxon>
        <taxon>NPAAA clade</taxon>
        <taxon>indigoferoid/millettioid clade</taxon>
        <taxon>Phaseoleae</taxon>
        <taxon>Vigna</taxon>
    </lineage>
</organism>
<accession>A0A0S3RXD7</accession>
<dbReference type="AlphaFoldDB" id="A0A0S3RXD7"/>
<name>A0A0S3RXD7_PHAAN</name>
<sequence length="92" mass="10755">RHANFPTNPPHHSTILMCQLFSELSCKLILHDYPLSLLAQSTNHIYRQFFHPIIHHHFLYKKNLKSNTPRGRTTHGHQATKLPLFSSFLQDS</sequence>
<dbReference type="EMBL" id="AP015037">
    <property type="protein sequence ID" value="BAT85257.1"/>
    <property type="molecule type" value="Genomic_DNA"/>
</dbReference>